<dbReference type="PANTHER" id="PTHR13285">
    <property type="entry name" value="ACYLTRANSFERASE"/>
    <property type="match status" value="1"/>
</dbReference>
<evidence type="ECO:0000313" key="10">
    <source>
        <dbReference type="Proteomes" id="UP000220840"/>
    </source>
</evidence>
<feature type="transmembrane region" description="Helical" evidence="8">
    <location>
        <begin position="75"/>
        <end position="93"/>
    </location>
</feature>
<feature type="transmembrane region" description="Helical" evidence="8">
    <location>
        <begin position="395"/>
        <end position="416"/>
    </location>
</feature>
<proteinExistence type="inferred from homology"/>
<keyword evidence="6 7" id="KW-0472">Membrane</keyword>
<keyword evidence="10" id="KW-1185">Reference proteome</keyword>
<sequence length="467" mass="54372">MVFSSILFLFRFLPMGLICYYLTPRKYKNLVLTILSLIFYSWGEGKYFLIMITSILVDYSAGIAIYRYKEHKKKGISILCLSIVFNLGILFIFKYVNFFINNINIIFSLALSKVNITLPLGISFYTFQTMSYSIDVYKGRIKPEINIINFATFVTLFPQLIAGPIVKYTDIQNEIKARNIEKDKVQEGIEKFILGLGRKVLIANNIGMLWSEVENTGFNNISTPFAYVGILAFSLQIYFDFSGYSLMARGLGQILGFNFPRNFNYPYASRSISEFWRRWHITLGSWFKEYVYIPLGGNRNGKFRTIINLFVVWALTGLWHGASFNFIIWGLLFFSLICIEKLGLIRVLNKYKVFSHIYTIFFLLIGWTVFAITDFESMKVFFSKLFIYNNGTEYIYYLRNYGISLCIGIFFSMPMSSKFYLKIGNMITMKSEIAMEIIKTIILMSIFIISVAYLVDATYNPFLYFRF</sequence>
<gene>
    <name evidence="9" type="ORF">CQ394_00760</name>
</gene>
<keyword evidence="7" id="KW-0012">Acyltransferase</keyword>
<evidence type="ECO:0000256" key="5">
    <source>
        <dbReference type="ARBA" id="ARBA00022989"/>
    </source>
</evidence>
<dbReference type="GO" id="GO:0005886">
    <property type="term" value="C:plasma membrane"/>
    <property type="evidence" value="ECO:0007669"/>
    <property type="project" value="UniProtKB-SubCell"/>
</dbReference>
<keyword evidence="4 8" id="KW-0812">Transmembrane</keyword>
<evidence type="ECO:0000256" key="4">
    <source>
        <dbReference type="ARBA" id="ARBA00022692"/>
    </source>
</evidence>
<reference evidence="9 10" key="1">
    <citation type="submission" date="2017-10" db="EMBL/GenBank/DDBJ databases">
        <title>Effective Description of Clostridium neonatale sp. nov. linked to necrotizing enterocolitis in neonates and a clarification of species assignable to the genus Clostridium (Prazmowski 1880) emend. Lawson and Rainey 2016.</title>
        <authorList>
            <person name="Bernard K."/>
            <person name="Burdz T."/>
            <person name="Wiebe D."/>
            <person name="Balcewich B."/>
            <person name="Alfa M."/>
            <person name="Bernier A.-M."/>
        </authorList>
    </citation>
    <scope>NUCLEOTIDE SEQUENCE [LARGE SCALE GENOMIC DNA]</scope>
    <source>
        <strain evidence="9 10">LCDC99A005</strain>
    </source>
</reference>
<evidence type="ECO:0000256" key="3">
    <source>
        <dbReference type="ARBA" id="ARBA00022475"/>
    </source>
</evidence>
<dbReference type="STRING" id="137838.GCA_001458595_01590"/>
<comment type="similarity">
    <text evidence="2 7">Belongs to the membrane-bound acyltransferase family.</text>
</comment>
<dbReference type="Proteomes" id="UP000220840">
    <property type="component" value="Unassembled WGS sequence"/>
</dbReference>
<feature type="transmembrane region" description="Helical" evidence="8">
    <location>
        <begin position="147"/>
        <end position="166"/>
    </location>
</feature>
<feature type="transmembrane region" description="Helical" evidence="8">
    <location>
        <begin position="6"/>
        <end position="22"/>
    </location>
</feature>
<comment type="caution">
    <text evidence="9">The sequence shown here is derived from an EMBL/GenBank/DDBJ whole genome shotgun (WGS) entry which is preliminary data.</text>
</comment>
<evidence type="ECO:0000256" key="2">
    <source>
        <dbReference type="ARBA" id="ARBA00010323"/>
    </source>
</evidence>
<comment type="subcellular location">
    <subcellularLocation>
        <location evidence="1">Cell membrane</location>
        <topology evidence="1">Multi-pass membrane protein</topology>
    </subcellularLocation>
</comment>
<dbReference type="GO" id="GO:0016746">
    <property type="term" value="F:acyltransferase activity"/>
    <property type="evidence" value="ECO:0007669"/>
    <property type="project" value="UniProtKB-KW"/>
</dbReference>
<organism evidence="9 10">
    <name type="scientific">Clostridium neonatale</name>
    <dbReference type="NCBI Taxonomy" id="137838"/>
    <lineage>
        <taxon>Bacteria</taxon>
        <taxon>Bacillati</taxon>
        <taxon>Bacillota</taxon>
        <taxon>Clostridia</taxon>
        <taxon>Eubacteriales</taxon>
        <taxon>Clostridiaceae</taxon>
        <taxon>Clostridium</taxon>
    </lineage>
</organism>
<dbReference type="GO" id="GO:0042121">
    <property type="term" value="P:alginic acid biosynthetic process"/>
    <property type="evidence" value="ECO:0007669"/>
    <property type="project" value="InterPro"/>
</dbReference>
<evidence type="ECO:0000256" key="1">
    <source>
        <dbReference type="ARBA" id="ARBA00004651"/>
    </source>
</evidence>
<evidence type="ECO:0000256" key="8">
    <source>
        <dbReference type="SAM" id="Phobius"/>
    </source>
</evidence>
<feature type="transmembrane region" description="Helical" evidence="8">
    <location>
        <begin position="221"/>
        <end position="239"/>
    </location>
</feature>
<dbReference type="PANTHER" id="PTHR13285:SF18">
    <property type="entry name" value="PROTEIN-CYSTEINE N-PALMITOYLTRANSFERASE RASP"/>
    <property type="match status" value="1"/>
</dbReference>
<feature type="transmembrane region" description="Helical" evidence="8">
    <location>
        <begin position="105"/>
        <end position="127"/>
    </location>
</feature>
<dbReference type="RefSeq" id="WP_058294463.1">
    <property type="nucleotide sequence ID" value="NZ_CAMRXB010000033.1"/>
</dbReference>
<dbReference type="OrthoDB" id="9805788at2"/>
<dbReference type="PIRSF" id="PIRSF500217">
    <property type="entry name" value="AlgI"/>
    <property type="match status" value="1"/>
</dbReference>
<feature type="transmembrane region" description="Helical" evidence="8">
    <location>
        <begin position="326"/>
        <end position="345"/>
    </location>
</feature>
<dbReference type="AlphaFoldDB" id="A0A2A7MEL2"/>
<keyword evidence="5 8" id="KW-1133">Transmembrane helix</keyword>
<dbReference type="Pfam" id="PF03062">
    <property type="entry name" value="MBOAT"/>
    <property type="match status" value="1"/>
</dbReference>
<dbReference type="InterPro" id="IPR028362">
    <property type="entry name" value="AlgI"/>
</dbReference>
<feature type="transmembrane region" description="Helical" evidence="8">
    <location>
        <begin position="303"/>
        <end position="320"/>
    </location>
</feature>
<dbReference type="EMBL" id="PDCJ01000001">
    <property type="protein sequence ID" value="PEG30292.1"/>
    <property type="molecule type" value="Genomic_DNA"/>
</dbReference>
<keyword evidence="7" id="KW-0808">Transferase</keyword>
<protein>
    <submittedName>
        <fullName evidence="9">MBOAT family protein</fullName>
    </submittedName>
</protein>
<feature type="transmembrane region" description="Helical" evidence="8">
    <location>
        <begin position="357"/>
        <end position="375"/>
    </location>
</feature>
<evidence type="ECO:0000313" key="9">
    <source>
        <dbReference type="EMBL" id="PEG30292.1"/>
    </source>
</evidence>
<dbReference type="InterPro" id="IPR004299">
    <property type="entry name" value="MBOAT_fam"/>
</dbReference>
<dbReference type="PIRSF" id="PIRSF016636">
    <property type="entry name" value="AlgI_DltB"/>
    <property type="match status" value="1"/>
</dbReference>
<dbReference type="InterPro" id="IPR024194">
    <property type="entry name" value="Ac/AlaTfrase_AlgI/DltB"/>
</dbReference>
<dbReference type="InterPro" id="IPR051085">
    <property type="entry name" value="MB_O-acyltransferase"/>
</dbReference>
<keyword evidence="3 7" id="KW-1003">Cell membrane</keyword>
<feature type="transmembrane region" description="Helical" evidence="8">
    <location>
        <begin position="49"/>
        <end position="68"/>
    </location>
</feature>
<evidence type="ECO:0000256" key="7">
    <source>
        <dbReference type="PIRNR" id="PIRNR016636"/>
    </source>
</evidence>
<evidence type="ECO:0000256" key="6">
    <source>
        <dbReference type="ARBA" id="ARBA00023136"/>
    </source>
</evidence>
<accession>A0A2A7MEL2</accession>
<name>A0A2A7MEL2_9CLOT</name>
<feature type="transmembrane region" description="Helical" evidence="8">
    <location>
        <begin position="437"/>
        <end position="455"/>
    </location>
</feature>